<comment type="caution">
    <text evidence="3">The sequence shown here is derived from an EMBL/GenBank/DDBJ whole genome shotgun (WGS) entry which is preliminary data.</text>
</comment>
<dbReference type="Gene3D" id="3.80.10.10">
    <property type="entry name" value="Ribonuclease Inhibitor"/>
    <property type="match status" value="1"/>
</dbReference>
<sequence length="172" mass="19176">MKFIIFCIFFTGTVAFGQHSTVDTLINLQGLKLKSIPDSVFNKPATRSLNLGPGNVVFYPPLSAIADSTNELSELPEKIARLTKLRSLYLSFNQLKSLPNSIVHLNDLVILDVSFNVELDIVNELDKLKQLPHLKTLYIVGAKNVLNNLTLIKKSLKPDVKIIASFDDLLQK</sequence>
<dbReference type="InterPro" id="IPR001611">
    <property type="entry name" value="Leu-rich_rpt"/>
</dbReference>
<name>A0ABS3JP90_9BACT</name>
<evidence type="ECO:0000256" key="1">
    <source>
        <dbReference type="ARBA" id="ARBA00022614"/>
    </source>
</evidence>
<evidence type="ECO:0000256" key="2">
    <source>
        <dbReference type="ARBA" id="ARBA00022737"/>
    </source>
</evidence>
<dbReference type="SMART" id="SM00369">
    <property type="entry name" value="LRR_TYP"/>
    <property type="match status" value="1"/>
</dbReference>
<dbReference type="EMBL" id="JAFMYW010000009">
    <property type="protein sequence ID" value="MBO0951821.1"/>
    <property type="molecule type" value="Genomic_DNA"/>
</dbReference>
<dbReference type="PANTHER" id="PTHR48051">
    <property type="match status" value="1"/>
</dbReference>
<keyword evidence="1" id="KW-0433">Leucine-rich repeat</keyword>
<keyword evidence="2" id="KW-0677">Repeat</keyword>
<organism evidence="3 4">
    <name type="scientific">Fibrella forsythiae</name>
    <dbReference type="NCBI Taxonomy" id="2817061"/>
    <lineage>
        <taxon>Bacteria</taxon>
        <taxon>Pseudomonadati</taxon>
        <taxon>Bacteroidota</taxon>
        <taxon>Cytophagia</taxon>
        <taxon>Cytophagales</taxon>
        <taxon>Spirosomataceae</taxon>
        <taxon>Fibrella</taxon>
    </lineage>
</organism>
<protein>
    <submittedName>
        <fullName evidence="3">Leucine-rich repeat domain-containing protein</fullName>
    </submittedName>
</protein>
<dbReference type="InterPro" id="IPR003591">
    <property type="entry name" value="Leu-rich_rpt_typical-subtyp"/>
</dbReference>
<dbReference type="PANTHER" id="PTHR48051:SF54">
    <property type="entry name" value="LEUCINE-RICH REPEAT-CONTAINING PROTEIN"/>
    <property type="match status" value="1"/>
</dbReference>
<evidence type="ECO:0000313" key="3">
    <source>
        <dbReference type="EMBL" id="MBO0951821.1"/>
    </source>
</evidence>
<evidence type="ECO:0000313" key="4">
    <source>
        <dbReference type="Proteomes" id="UP000664628"/>
    </source>
</evidence>
<dbReference type="InterPro" id="IPR032675">
    <property type="entry name" value="LRR_dom_sf"/>
</dbReference>
<dbReference type="SUPFAM" id="SSF52058">
    <property type="entry name" value="L domain-like"/>
    <property type="match status" value="1"/>
</dbReference>
<keyword evidence="4" id="KW-1185">Reference proteome</keyword>
<dbReference type="RefSeq" id="WP_207331778.1">
    <property type="nucleotide sequence ID" value="NZ_JAFMYW010000009.1"/>
</dbReference>
<dbReference type="Proteomes" id="UP000664628">
    <property type="component" value="Unassembled WGS sequence"/>
</dbReference>
<dbReference type="Pfam" id="PF13855">
    <property type="entry name" value="LRR_8"/>
    <property type="match status" value="1"/>
</dbReference>
<dbReference type="PROSITE" id="PS51450">
    <property type="entry name" value="LRR"/>
    <property type="match status" value="1"/>
</dbReference>
<gene>
    <name evidence="3" type="ORF">J2I46_24775</name>
</gene>
<accession>A0ABS3JP90</accession>
<dbReference type="InterPro" id="IPR050216">
    <property type="entry name" value="LRR_domain-containing"/>
</dbReference>
<reference evidence="3 4" key="1">
    <citation type="submission" date="2021-03" db="EMBL/GenBank/DDBJ databases">
        <title>Fibrella sp. HMF5405 genome sequencing and assembly.</title>
        <authorList>
            <person name="Kang H."/>
            <person name="Kim H."/>
            <person name="Bae S."/>
            <person name="Joh K."/>
        </authorList>
    </citation>
    <scope>NUCLEOTIDE SEQUENCE [LARGE SCALE GENOMIC DNA]</scope>
    <source>
        <strain evidence="3 4">HMF5405</strain>
    </source>
</reference>
<proteinExistence type="predicted"/>